<accession>A0A150X0P8</accession>
<dbReference type="SUPFAM" id="SSF55909">
    <property type="entry name" value="Pentein"/>
    <property type="match status" value="1"/>
</dbReference>
<dbReference type="PANTHER" id="PTHR43224:SF1">
    <property type="entry name" value="AMIDINOTRANSFERASE"/>
    <property type="match status" value="1"/>
</dbReference>
<evidence type="ECO:0000313" key="2">
    <source>
        <dbReference type="EMBL" id="KYG72307.1"/>
    </source>
</evidence>
<evidence type="ECO:0008006" key="4">
    <source>
        <dbReference type="Google" id="ProtNLM"/>
    </source>
</evidence>
<dbReference type="PANTHER" id="PTHR43224">
    <property type="entry name" value="AMIDINOTRANSFERASE"/>
    <property type="match status" value="1"/>
</dbReference>
<dbReference type="RefSeq" id="WP_062593444.1">
    <property type="nucleotide sequence ID" value="NZ_LQZQ01000049.1"/>
</dbReference>
<protein>
    <recommendedName>
        <fullName evidence="4">Amidinotransferase</fullName>
    </recommendedName>
</protein>
<name>A0A150X0P8_ROSEK</name>
<feature type="region of interest" description="Disordered" evidence="1">
    <location>
        <begin position="16"/>
        <end position="41"/>
    </location>
</feature>
<dbReference type="Pfam" id="PF19420">
    <property type="entry name" value="DDAH_eukar"/>
    <property type="match status" value="1"/>
</dbReference>
<sequence length="304" mass="34570">MSKQAAKRIMMMRPKHFGFDPSTARSNSFQNREGANETSTIENQAKLEFEGAVSKLRSEGIDVIALDDTDHPIKPNAVFPNNWVSFHDDGRVVLYPMMTESRRSERRDEVLTQLSEEGIKINEVVDLSVFEKEDKFLESTGSVILDYDYKLAYACVSTRTHPVVLDKFCELMCYEPIVFEAFNKTDEAIYHTNVLMCLAAEYAVICLDAIPFIQREDVISALERTNHEVIEITMDQMYAFAGNMLEVINNEGESVLVMSKSAFDSLSEDQKSSIKQYSKLLWVQIPTIEKYGGGSIRCMMCKVE</sequence>
<organism evidence="2 3">
    <name type="scientific">Roseivirga ehrenbergii (strain DSM 102268 / JCM 13514 / KCTC 12282 / NCIMB 14502 / KMM 6017)</name>
    <dbReference type="NCBI Taxonomy" id="279360"/>
    <lineage>
        <taxon>Bacteria</taxon>
        <taxon>Pseudomonadati</taxon>
        <taxon>Bacteroidota</taxon>
        <taxon>Cytophagia</taxon>
        <taxon>Cytophagales</taxon>
        <taxon>Roseivirgaceae</taxon>
        <taxon>Roseivirga</taxon>
    </lineage>
</organism>
<gene>
    <name evidence="2" type="ORF">MB14_08595</name>
</gene>
<dbReference type="NCBIfam" id="NF046062">
    <property type="entry name" value="citrull_CtlX"/>
    <property type="match status" value="1"/>
</dbReference>
<dbReference type="OrthoDB" id="9788268at2"/>
<proteinExistence type="predicted"/>
<evidence type="ECO:0000313" key="3">
    <source>
        <dbReference type="Proteomes" id="UP000075583"/>
    </source>
</evidence>
<dbReference type="STRING" id="279360.MB14_08595"/>
<dbReference type="Gene3D" id="3.75.10.10">
    <property type="entry name" value="L-arginine/glycine Amidinotransferase, Chain A"/>
    <property type="match status" value="1"/>
</dbReference>
<dbReference type="PIRSF" id="PIRSF028188">
    <property type="entry name" value="Amdntrnsf_FN0238"/>
    <property type="match status" value="1"/>
</dbReference>
<feature type="compositionally biased region" description="Polar residues" evidence="1">
    <location>
        <begin position="23"/>
        <end position="41"/>
    </location>
</feature>
<keyword evidence="3" id="KW-1185">Reference proteome</keyword>
<comment type="caution">
    <text evidence="2">The sequence shown here is derived from an EMBL/GenBank/DDBJ whole genome shotgun (WGS) entry which is preliminary data.</text>
</comment>
<dbReference type="Proteomes" id="UP000075583">
    <property type="component" value="Unassembled WGS sequence"/>
</dbReference>
<reference evidence="2" key="1">
    <citation type="submission" date="2016-01" db="EMBL/GenBank/DDBJ databases">
        <title>Genome sequencing of Roseivirga ehrenbergii KMM 6017.</title>
        <authorList>
            <person name="Selvaratnam C."/>
            <person name="Thevarajoo S."/>
            <person name="Goh K.M."/>
            <person name="Ee R."/>
            <person name="Chan K.-G."/>
            <person name="Chong C.S."/>
        </authorList>
    </citation>
    <scope>NUCLEOTIDE SEQUENCE [LARGE SCALE GENOMIC DNA]</scope>
    <source>
        <strain evidence="2">KMM 6017</strain>
    </source>
</reference>
<evidence type="ECO:0000256" key="1">
    <source>
        <dbReference type="SAM" id="MobiDB-lite"/>
    </source>
</evidence>
<dbReference type="AlphaFoldDB" id="A0A150X0P8"/>
<dbReference type="InterPro" id="IPR014541">
    <property type="entry name" value="Amdntrnsf_FN0238"/>
</dbReference>
<dbReference type="EMBL" id="LQZQ01000049">
    <property type="protein sequence ID" value="KYG72307.1"/>
    <property type="molecule type" value="Genomic_DNA"/>
</dbReference>